<evidence type="ECO:0000259" key="3">
    <source>
        <dbReference type="Pfam" id="PF08338"/>
    </source>
</evidence>
<dbReference type="InterPro" id="IPR013549">
    <property type="entry name" value="DUF1731"/>
</dbReference>
<dbReference type="InterPro" id="IPR036291">
    <property type="entry name" value="NAD(P)-bd_dom_sf"/>
</dbReference>
<dbReference type="Pfam" id="PF01370">
    <property type="entry name" value="Epimerase"/>
    <property type="match status" value="1"/>
</dbReference>
<reference evidence="4 5" key="1">
    <citation type="submission" date="2018-06" db="EMBL/GenBank/DDBJ databases">
        <title>Chryseolinea flavus sp. nov., a member of the phylum Bacteroidetes isolated from soil.</title>
        <authorList>
            <person name="Li Y."/>
            <person name="Wang J."/>
        </authorList>
    </citation>
    <scope>NUCLEOTIDE SEQUENCE [LARGE SCALE GENOMIC DNA]</scope>
    <source>
        <strain evidence="4 5">SDU1-6</strain>
    </source>
</reference>
<organism evidence="4 5">
    <name type="scientific">Pseudochryseolinea flava</name>
    <dbReference type="NCBI Taxonomy" id="2059302"/>
    <lineage>
        <taxon>Bacteria</taxon>
        <taxon>Pseudomonadati</taxon>
        <taxon>Bacteroidota</taxon>
        <taxon>Cytophagia</taxon>
        <taxon>Cytophagales</taxon>
        <taxon>Fulvivirgaceae</taxon>
        <taxon>Pseudochryseolinea</taxon>
    </lineage>
</organism>
<dbReference type="Proteomes" id="UP000251889">
    <property type="component" value="Unassembled WGS sequence"/>
</dbReference>
<dbReference type="InterPro" id="IPR001509">
    <property type="entry name" value="Epimerase_deHydtase"/>
</dbReference>
<comment type="caution">
    <text evidence="4">The sequence shown here is derived from an EMBL/GenBank/DDBJ whole genome shotgun (WGS) entry which is preliminary data.</text>
</comment>
<evidence type="ECO:0000313" key="5">
    <source>
        <dbReference type="Proteomes" id="UP000251889"/>
    </source>
</evidence>
<comment type="similarity">
    <text evidence="1">Belongs to the NAD(P)-dependent epimerase/dehydratase family. SDR39U1 subfamily.</text>
</comment>
<feature type="domain" description="DUF1731" evidence="3">
    <location>
        <begin position="251"/>
        <end position="300"/>
    </location>
</feature>
<dbReference type="SUPFAM" id="SSF51735">
    <property type="entry name" value="NAD(P)-binding Rossmann-fold domains"/>
    <property type="match status" value="1"/>
</dbReference>
<gene>
    <name evidence="4" type="ORF">DQQ10_04145</name>
</gene>
<dbReference type="Pfam" id="PF08338">
    <property type="entry name" value="DUF1731"/>
    <property type="match status" value="1"/>
</dbReference>
<dbReference type="AlphaFoldDB" id="A0A364YDA5"/>
<dbReference type="PANTHER" id="PTHR11092">
    <property type="entry name" value="SUGAR NUCLEOTIDE EPIMERASE RELATED"/>
    <property type="match status" value="1"/>
</dbReference>
<sequence length="307" mass="34704">MKIIIAGGSGYIGTVLCDFYKDKASEIIILSRRVEKTEAPIRTVLWDATTLGEWKHELENADMLVNLVGKSVNCRYTEENKNEILRSRIASTHILGEAVQQLKSPPSLWIQSSSATIYRHSIDLMMTEAEGEKGSNFSENACVKWENTFNTIPLSRTRGVILRTSIVLGRRDGAFPRLMNLVRAGLGGQQGSGEQFVSWIHERDFVNVIEWIRTHPTACGIYNCASMQPVTNKEFMNSLCKAMHVPFALPAPEFLLRWGAKIIGTETELILKSRKVYPERLLDHGFVFEFPDLKSALVDLCRRERKS</sequence>
<evidence type="ECO:0000313" key="4">
    <source>
        <dbReference type="EMBL" id="RAW03558.1"/>
    </source>
</evidence>
<evidence type="ECO:0000259" key="2">
    <source>
        <dbReference type="Pfam" id="PF01370"/>
    </source>
</evidence>
<dbReference type="PANTHER" id="PTHR11092:SF0">
    <property type="entry name" value="EPIMERASE FAMILY PROTEIN SDR39U1"/>
    <property type="match status" value="1"/>
</dbReference>
<accession>A0A364YDA5</accession>
<dbReference type="OrthoDB" id="9801773at2"/>
<dbReference type="Gene3D" id="3.40.50.720">
    <property type="entry name" value="NAD(P)-binding Rossmann-like Domain"/>
    <property type="match status" value="1"/>
</dbReference>
<keyword evidence="5" id="KW-1185">Reference proteome</keyword>
<proteinExistence type="inferred from homology"/>
<evidence type="ECO:0000256" key="1">
    <source>
        <dbReference type="ARBA" id="ARBA00009353"/>
    </source>
</evidence>
<protein>
    <submittedName>
        <fullName evidence="4">TIGR01777 family protein</fullName>
    </submittedName>
</protein>
<name>A0A364YDA5_9BACT</name>
<dbReference type="RefSeq" id="WP_112745773.1">
    <property type="nucleotide sequence ID" value="NZ_QMFY01000001.1"/>
</dbReference>
<dbReference type="NCBIfam" id="TIGR01777">
    <property type="entry name" value="yfcH"/>
    <property type="match status" value="1"/>
</dbReference>
<dbReference type="EMBL" id="QMFY01000001">
    <property type="protein sequence ID" value="RAW03558.1"/>
    <property type="molecule type" value="Genomic_DNA"/>
</dbReference>
<dbReference type="InterPro" id="IPR010099">
    <property type="entry name" value="SDR39U1"/>
</dbReference>
<feature type="domain" description="NAD-dependent epimerase/dehydratase" evidence="2">
    <location>
        <begin position="3"/>
        <end position="224"/>
    </location>
</feature>